<feature type="transmembrane region" description="Helical" evidence="1">
    <location>
        <begin position="33"/>
        <end position="51"/>
    </location>
</feature>
<feature type="transmembrane region" description="Helical" evidence="1">
    <location>
        <begin position="125"/>
        <end position="144"/>
    </location>
</feature>
<accession>A0AB39BGU0</accession>
<dbReference type="RefSeq" id="WP_368498200.1">
    <property type="nucleotide sequence ID" value="NZ_CP162511.1"/>
</dbReference>
<evidence type="ECO:0008006" key="3">
    <source>
        <dbReference type="Google" id="ProtNLM"/>
    </source>
</evidence>
<evidence type="ECO:0000313" key="2">
    <source>
        <dbReference type="EMBL" id="XDI05812.1"/>
    </source>
</evidence>
<evidence type="ECO:0000256" key="1">
    <source>
        <dbReference type="SAM" id="Phobius"/>
    </source>
</evidence>
<reference evidence="2" key="1">
    <citation type="submission" date="2024-05" db="EMBL/GenBank/DDBJ databases">
        <title>Herbiconiux sp. A18JL235.</title>
        <authorList>
            <person name="Zhang G."/>
        </authorList>
    </citation>
    <scope>NUCLEOTIDE SEQUENCE</scope>
    <source>
        <strain evidence="2">A18JL235</strain>
    </source>
</reference>
<feature type="transmembrane region" description="Helical" evidence="1">
    <location>
        <begin position="156"/>
        <end position="176"/>
    </location>
</feature>
<gene>
    <name evidence="2" type="ORF">ABFY20_01590</name>
</gene>
<feature type="transmembrane region" description="Helical" evidence="1">
    <location>
        <begin position="6"/>
        <end position="21"/>
    </location>
</feature>
<keyword evidence="1" id="KW-0812">Transmembrane</keyword>
<organism evidence="2">
    <name type="scientific">Herbiconiux sp. A18JL235</name>
    <dbReference type="NCBI Taxonomy" id="3152363"/>
    <lineage>
        <taxon>Bacteria</taxon>
        <taxon>Bacillati</taxon>
        <taxon>Actinomycetota</taxon>
        <taxon>Actinomycetes</taxon>
        <taxon>Micrococcales</taxon>
        <taxon>Microbacteriaceae</taxon>
        <taxon>Herbiconiux</taxon>
    </lineage>
</organism>
<feature type="transmembrane region" description="Helical" evidence="1">
    <location>
        <begin position="63"/>
        <end position="84"/>
    </location>
</feature>
<dbReference type="AlphaFoldDB" id="A0AB39BGU0"/>
<sequence length="187" mass="19682">MTPPDLTTIVLLLAALVWLSIKQTSWSAVDPARLFRGPTVLAVVGVAMMVSGGQTAAFDTTDVALLVLELAMGAMVGALIGLVAHLRPISDEGLAAWRARAAKHPGTTPGARRATPPLFETRNGWFGLVLWLALIAARIGFTVWESSVGGHLAQAGGVLLVLFAVNRAVRSGVILWRASRGPMRSLA</sequence>
<dbReference type="EMBL" id="CP162511">
    <property type="protein sequence ID" value="XDI05812.1"/>
    <property type="molecule type" value="Genomic_DNA"/>
</dbReference>
<keyword evidence="1" id="KW-1133">Transmembrane helix</keyword>
<name>A0AB39BGU0_9MICO</name>
<keyword evidence="1" id="KW-0472">Membrane</keyword>
<proteinExistence type="predicted"/>
<protein>
    <recommendedName>
        <fullName evidence="3">DUF1453 domain-containing protein</fullName>
    </recommendedName>
</protein>